<feature type="chain" id="PRO_5027132754" description="Phosphate-binding protein" evidence="4">
    <location>
        <begin position="24"/>
        <end position="322"/>
    </location>
</feature>
<dbReference type="PANTHER" id="PTHR30570:SF1">
    <property type="entry name" value="PHOSPHATE-BINDING PROTEIN PSTS"/>
    <property type="match status" value="1"/>
</dbReference>
<dbReference type="InterPro" id="IPR050811">
    <property type="entry name" value="Phosphate_ABC_transporter"/>
</dbReference>
<dbReference type="AlphaFoldDB" id="A0A317D2C8"/>
<gene>
    <name evidence="6" type="ORF">DKT68_13790</name>
</gene>
<keyword evidence="3 4" id="KW-0732">Signal</keyword>
<organism evidence="6 7">
    <name type="scientific">Micromonospora acroterricola</name>
    <dbReference type="NCBI Taxonomy" id="2202421"/>
    <lineage>
        <taxon>Bacteria</taxon>
        <taxon>Bacillati</taxon>
        <taxon>Actinomycetota</taxon>
        <taxon>Actinomycetes</taxon>
        <taxon>Micromonosporales</taxon>
        <taxon>Micromonosporaceae</taxon>
        <taxon>Micromonospora</taxon>
    </lineage>
</organism>
<feature type="signal peptide" evidence="4">
    <location>
        <begin position="1"/>
        <end position="23"/>
    </location>
</feature>
<reference evidence="6 7" key="1">
    <citation type="submission" date="2018-05" db="EMBL/GenBank/DDBJ databases">
        <title>Micromonospora atacamensis sp. nov., a novel actinobacteria isolated from high altitude Atacama Desert soil.</title>
        <authorList>
            <person name="Carro L."/>
            <person name="Golinska P."/>
            <person name="Klenk H.-P."/>
            <person name="Goodfellow M."/>
        </authorList>
    </citation>
    <scope>NUCLEOTIDE SEQUENCE [LARGE SCALE GENOMIC DNA]</scope>
    <source>
        <strain evidence="6 7">5R2A7</strain>
    </source>
</reference>
<dbReference type="CDD" id="cd13654">
    <property type="entry name" value="PBP2_phosphate_like_2"/>
    <property type="match status" value="1"/>
</dbReference>
<dbReference type="GO" id="GO:0042301">
    <property type="term" value="F:phosphate ion binding"/>
    <property type="evidence" value="ECO:0007669"/>
    <property type="project" value="UniProtKB-UniRule"/>
</dbReference>
<evidence type="ECO:0000256" key="2">
    <source>
        <dbReference type="ARBA" id="ARBA00022448"/>
    </source>
</evidence>
<comment type="function">
    <text evidence="4">Involved in the system for phosphate transport across the cytoplasmic membrane.</text>
</comment>
<dbReference type="PROSITE" id="PS51257">
    <property type="entry name" value="PROKAR_LIPOPROTEIN"/>
    <property type="match status" value="1"/>
</dbReference>
<dbReference type="NCBIfam" id="TIGR02136">
    <property type="entry name" value="ptsS_2"/>
    <property type="match status" value="1"/>
</dbReference>
<feature type="domain" description="PBP" evidence="5">
    <location>
        <begin position="40"/>
        <end position="289"/>
    </location>
</feature>
<keyword evidence="4" id="KW-0592">Phosphate transport</keyword>
<comment type="caution">
    <text evidence="6">The sequence shown here is derived from an EMBL/GenBank/DDBJ whole genome shotgun (WGS) entry which is preliminary data.</text>
</comment>
<name>A0A317D2C8_9ACTN</name>
<keyword evidence="7" id="KW-1185">Reference proteome</keyword>
<dbReference type="InterPro" id="IPR011862">
    <property type="entry name" value="Phos-bd"/>
</dbReference>
<sequence length="322" mass="33993">MVIKTVRGLGLASVALVLTVGLAACGSDNNDGGTGTGAAAELSGDVKVDGSSTVGPLSKAAAELFADEQAKVNVTVGITGTGGGFKKFCNGETDISDASRPIKDTEKAECDKNGVKYVELIVANDALSVVVSKDNTWADCLTVPQLKAIWEPGSKVNNWNQVDPKFPNEPLKLFGAGTDSGTFDYWTAAINGKEKAHRTDYTPTEDDNVTVQGVSGSKGGLGYFGFTYYEENADKLKLVKVDGGAGCVEPSVANAQDGSYKPLSRPLFIYVSDKGIAKKQVKGFVDFYIESIDEVVKEAKYVPLTASQKETLKSEFATLTKA</sequence>
<dbReference type="SUPFAM" id="SSF53850">
    <property type="entry name" value="Periplasmic binding protein-like II"/>
    <property type="match status" value="1"/>
</dbReference>
<keyword evidence="2 4" id="KW-0813">Transport</keyword>
<evidence type="ECO:0000313" key="7">
    <source>
        <dbReference type="Proteomes" id="UP000245410"/>
    </source>
</evidence>
<comment type="similarity">
    <text evidence="1 4">Belongs to the PstS family.</text>
</comment>
<dbReference type="Gene3D" id="3.40.190.10">
    <property type="entry name" value="Periplasmic binding protein-like II"/>
    <property type="match status" value="2"/>
</dbReference>
<dbReference type="InterPro" id="IPR024370">
    <property type="entry name" value="PBP_domain"/>
</dbReference>
<dbReference type="Proteomes" id="UP000245410">
    <property type="component" value="Unassembled WGS sequence"/>
</dbReference>
<evidence type="ECO:0000256" key="3">
    <source>
        <dbReference type="ARBA" id="ARBA00022729"/>
    </source>
</evidence>
<evidence type="ECO:0000256" key="1">
    <source>
        <dbReference type="ARBA" id="ARBA00008725"/>
    </source>
</evidence>
<accession>A0A317D2C8</accession>
<proteinExistence type="inferred from homology"/>
<protein>
    <recommendedName>
        <fullName evidence="4">Phosphate-binding protein</fullName>
    </recommendedName>
</protein>
<dbReference type="PANTHER" id="PTHR30570">
    <property type="entry name" value="PERIPLASMIC PHOSPHATE BINDING COMPONENT OF PHOSPHATE ABC TRANSPORTER"/>
    <property type="match status" value="1"/>
</dbReference>
<dbReference type="Pfam" id="PF12849">
    <property type="entry name" value="PBP_like_2"/>
    <property type="match status" value="1"/>
</dbReference>
<dbReference type="GO" id="GO:0006817">
    <property type="term" value="P:phosphate ion transport"/>
    <property type="evidence" value="ECO:0007669"/>
    <property type="project" value="UniProtKB-UniRule"/>
</dbReference>
<evidence type="ECO:0000313" key="6">
    <source>
        <dbReference type="EMBL" id="PWR09041.1"/>
    </source>
</evidence>
<evidence type="ECO:0000256" key="4">
    <source>
        <dbReference type="RuleBase" id="RU367119"/>
    </source>
</evidence>
<dbReference type="EMBL" id="QGKR01000186">
    <property type="protein sequence ID" value="PWR09041.1"/>
    <property type="molecule type" value="Genomic_DNA"/>
</dbReference>
<dbReference type="OrthoDB" id="9790048at2"/>
<evidence type="ECO:0000259" key="5">
    <source>
        <dbReference type="Pfam" id="PF12849"/>
    </source>
</evidence>